<dbReference type="Proteomes" id="UP000252707">
    <property type="component" value="Unassembled WGS sequence"/>
</dbReference>
<evidence type="ECO:0000313" key="5">
    <source>
        <dbReference type="Proteomes" id="UP000252707"/>
    </source>
</evidence>
<dbReference type="InterPro" id="IPR022488">
    <property type="entry name" value="PPK2-related"/>
</dbReference>
<dbReference type="Pfam" id="PF03976">
    <property type="entry name" value="PPK2"/>
    <property type="match status" value="2"/>
</dbReference>
<keyword evidence="4" id="KW-0808">Transferase</keyword>
<dbReference type="InterPro" id="IPR022489">
    <property type="entry name" value="PolyP_AMP_Tfrase"/>
</dbReference>
<keyword evidence="1" id="KW-0175">Coiled coil</keyword>
<dbReference type="EMBL" id="QPJY01000007">
    <property type="protein sequence ID" value="RCX28384.1"/>
    <property type="molecule type" value="Genomic_DNA"/>
</dbReference>
<evidence type="ECO:0000256" key="1">
    <source>
        <dbReference type="SAM" id="Coils"/>
    </source>
</evidence>
<dbReference type="GO" id="GO:0006797">
    <property type="term" value="P:polyphosphate metabolic process"/>
    <property type="evidence" value="ECO:0007669"/>
    <property type="project" value="InterPro"/>
</dbReference>
<dbReference type="AlphaFoldDB" id="A0A369C9B8"/>
<organism evidence="4 5">
    <name type="scientific">Thioalbus denitrificans</name>
    <dbReference type="NCBI Taxonomy" id="547122"/>
    <lineage>
        <taxon>Bacteria</taxon>
        <taxon>Pseudomonadati</taxon>
        <taxon>Pseudomonadota</taxon>
        <taxon>Gammaproteobacteria</taxon>
        <taxon>Chromatiales</taxon>
        <taxon>Ectothiorhodospiraceae</taxon>
        <taxon>Thioalbus</taxon>
    </lineage>
</organism>
<sequence>MFRTAELGRKIPKAEYKEIEPVLRQELLELQQTLRLEDGFPVIIVFAGVDGGGKNATVNRLNAWMDPRWLITRAYGEPSDEERERPEYWRYWRDLPPKGRIGLFLRSWYSRPVIDRAYGSIDEADFDERLDRVINFENALADDGALIIKFWMHLSREAQKKRLKALEKDPLTRWQVTETDWHHWRLYDQFLEAGERVIMRTSTGKAPWSIVEGVDPYYRSVTVGRTIRDAVRRRLEEVAARRRLQAEMQAGKEEAKPARRRRPGTAGTEPEPPAPVTVLDSLEMKRLDKRGYRKAYKQLQGRLNELQRRAQERKISTILVFEGPDAAGKGGAIRRVTESLDARNYQVLPFAAPTDEEKAQHYLWRFWRHLSRAGRVTLFDRSWYGRVLVERVEGFAGETEWRRAYSEINDFEAQLIEHGIVLMKYWVHISKEEQLRRFQDREQTPHKRWKLTADDWRNREKWNDYLLAVNDMVEHTSTRLAPWNLVEGDDKPYARIKVMSTLCDKLEQVLGEE</sequence>
<evidence type="ECO:0000313" key="4">
    <source>
        <dbReference type="EMBL" id="RCX28384.1"/>
    </source>
</evidence>
<dbReference type="Gene3D" id="3.40.50.300">
    <property type="entry name" value="P-loop containing nucleotide triphosphate hydrolases"/>
    <property type="match status" value="2"/>
</dbReference>
<protein>
    <submittedName>
        <fullName evidence="4">Polyphosphate:AMP phosphotransferase</fullName>
    </submittedName>
</protein>
<reference evidence="4 5" key="1">
    <citation type="submission" date="2018-07" db="EMBL/GenBank/DDBJ databases">
        <title>Genomic Encyclopedia of Type Strains, Phase IV (KMG-IV): sequencing the most valuable type-strain genomes for metagenomic binning, comparative biology and taxonomic classification.</title>
        <authorList>
            <person name="Goeker M."/>
        </authorList>
    </citation>
    <scope>NUCLEOTIDE SEQUENCE [LARGE SCALE GENOMIC DNA]</scope>
    <source>
        <strain evidence="4 5">DSM 26407</strain>
    </source>
</reference>
<name>A0A369C9B8_9GAMM</name>
<comment type="caution">
    <text evidence="4">The sequence shown here is derived from an EMBL/GenBank/DDBJ whole genome shotgun (WGS) entry which is preliminary data.</text>
</comment>
<dbReference type="OrthoDB" id="9775224at2"/>
<dbReference type="SUPFAM" id="SSF52540">
    <property type="entry name" value="P-loop containing nucleoside triphosphate hydrolases"/>
    <property type="match status" value="2"/>
</dbReference>
<feature type="region of interest" description="Disordered" evidence="2">
    <location>
        <begin position="246"/>
        <end position="275"/>
    </location>
</feature>
<dbReference type="PANTHER" id="PTHR34383:SF3">
    <property type="entry name" value="POLYPHOSPHATE:AMP PHOSPHOTRANSFERASE"/>
    <property type="match status" value="1"/>
</dbReference>
<feature type="coiled-coil region" evidence="1">
    <location>
        <begin position="289"/>
        <end position="316"/>
    </location>
</feature>
<proteinExistence type="predicted"/>
<feature type="domain" description="Polyphosphate kinase-2-related" evidence="3">
    <location>
        <begin position="13"/>
        <end position="234"/>
    </location>
</feature>
<dbReference type="InterPro" id="IPR027417">
    <property type="entry name" value="P-loop_NTPase"/>
</dbReference>
<evidence type="ECO:0000259" key="3">
    <source>
        <dbReference type="Pfam" id="PF03976"/>
    </source>
</evidence>
<feature type="domain" description="Polyphosphate kinase-2-related" evidence="3">
    <location>
        <begin position="287"/>
        <end position="508"/>
    </location>
</feature>
<dbReference type="PANTHER" id="PTHR34383">
    <property type="entry name" value="POLYPHOSPHATE:AMP PHOSPHOTRANSFERASE-RELATED"/>
    <property type="match status" value="1"/>
</dbReference>
<dbReference type="GO" id="GO:0043751">
    <property type="term" value="F:polyphosphate:AMP phosphotransferase activity"/>
    <property type="evidence" value="ECO:0007669"/>
    <property type="project" value="InterPro"/>
</dbReference>
<keyword evidence="5" id="KW-1185">Reference proteome</keyword>
<gene>
    <name evidence="4" type="ORF">DFQ59_107131</name>
</gene>
<dbReference type="RefSeq" id="WP_114280320.1">
    <property type="nucleotide sequence ID" value="NZ_QPJY01000007.1"/>
</dbReference>
<accession>A0A369C9B8</accession>
<dbReference type="NCBIfam" id="TIGR03708">
    <property type="entry name" value="poly_P_AMP_trns"/>
    <property type="match status" value="1"/>
</dbReference>
<evidence type="ECO:0000256" key="2">
    <source>
        <dbReference type="SAM" id="MobiDB-lite"/>
    </source>
</evidence>